<dbReference type="InterPro" id="IPR010344">
    <property type="entry name" value="YbjH"/>
</dbReference>
<dbReference type="EMBL" id="JANFFA010000002">
    <property type="protein sequence ID" value="MDQ2094006.1"/>
    <property type="molecule type" value="Genomic_DNA"/>
</dbReference>
<organism evidence="2 3">
    <name type="scientific">Rhodalgimonas zhirmunskyi</name>
    <dbReference type="NCBI Taxonomy" id="2964767"/>
    <lineage>
        <taxon>Bacteria</taxon>
        <taxon>Pseudomonadati</taxon>
        <taxon>Pseudomonadota</taxon>
        <taxon>Alphaproteobacteria</taxon>
        <taxon>Rhodobacterales</taxon>
        <taxon>Roseobacteraceae</taxon>
        <taxon>Rhodalgimonas</taxon>
    </lineage>
</organism>
<sequence>MRKLTAASLTMLLAFPSNVAFGEPLLTRSKNMYGTPSGLIDMPTAEMAPDGELATTLSYWSNQSRTMLTFQILPRLSGTFRYSALRDYRPGRGIPGATVYPNSSYYDRSFDVSYLLLKEGKYRPAVAIGLRDLIGTGLYGSEYIVATKSFSDRLRFTGGIGWGRLGSYNSFATMGTRPTTIIGAGGVPTYDRWFRGPVSAFGGVSYQATDKLQFAIEYSSDAYPNETGQSQDKGANLFTRKSPWNVGVDYQLNNALRMGAYYLYGSEVGLNFTIALNPKSSPVPGGGDTAPLPVMVRPKFSASDLGWTTTPGTKAGAQTALAAGLAREGLVLEGIKLDGRHARVLVRNTRWDIEAQAVGRAARVMSRNLPASVETFEVVQVSNGVPLSSVSMSRSDVERLENAPAERMYDRVTFGGGAAAWNGVEMVDGTYPRLSWSLGPYAKLSVFDPDNPVRVDVGAQIAGDYYLAPGWVLSGAVTVKATGNIGDQTPGLNSFGAGAGTLPAVRSDAAKYSRGNDPKIDYLTLAKYGRLGNDIYSRLTVGYLETMYAGVSGELLWKPVGSRLALGAELNYVAQRNFDQLFGVQNYNVATGHLSAYYDFGNDFHGQLDVGRYLAKDWGATVAIDREFDNGWSIGAYATKTNVSASDFGEGTFDKGLRFTMPLSWAVGTATRRKNEIVVKSLSRNGGAKLNVNGRLYDTVRDTHQPEMAKTWGRFWR</sequence>
<accession>A0AAJ1U5J4</accession>
<evidence type="ECO:0000313" key="3">
    <source>
        <dbReference type="Proteomes" id="UP001227162"/>
    </source>
</evidence>
<keyword evidence="1" id="KW-0732">Signal</keyword>
<reference evidence="2" key="1">
    <citation type="submission" date="2022-07" db="EMBL/GenBank/DDBJ databases">
        <authorList>
            <person name="Otstavnykh N."/>
            <person name="Isaeva M."/>
            <person name="Bystritskaya E."/>
        </authorList>
    </citation>
    <scope>NUCLEOTIDE SEQUENCE</scope>
    <source>
        <strain evidence="2">10Alg 79</strain>
    </source>
</reference>
<feature type="signal peptide" evidence="1">
    <location>
        <begin position="1"/>
        <end position="22"/>
    </location>
</feature>
<feature type="chain" id="PRO_5042517677" evidence="1">
    <location>
        <begin position="23"/>
        <end position="717"/>
    </location>
</feature>
<dbReference type="Proteomes" id="UP001227162">
    <property type="component" value="Unassembled WGS sequence"/>
</dbReference>
<comment type="caution">
    <text evidence="2">The sequence shown here is derived from an EMBL/GenBank/DDBJ whole genome shotgun (WGS) entry which is preliminary data.</text>
</comment>
<reference evidence="2" key="2">
    <citation type="submission" date="2023-04" db="EMBL/GenBank/DDBJ databases">
        <title>'Rhodoalgimonas zhirmunskyi' gen. nov., isolated from a red alga.</title>
        <authorList>
            <person name="Nedashkovskaya O.I."/>
            <person name="Otstavnykh N.Y."/>
            <person name="Bystritskaya E.P."/>
            <person name="Balabanova L.A."/>
            <person name="Isaeva M.P."/>
        </authorList>
    </citation>
    <scope>NUCLEOTIDE SEQUENCE</scope>
    <source>
        <strain evidence="2">10Alg 79</strain>
    </source>
</reference>
<keyword evidence="3" id="KW-1185">Reference proteome</keyword>
<dbReference type="RefSeq" id="WP_317625629.1">
    <property type="nucleotide sequence ID" value="NZ_JANFFA010000002.1"/>
</dbReference>
<dbReference type="Pfam" id="PF06082">
    <property type="entry name" value="YjbH"/>
    <property type="match status" value="1"/>
</dbReference>
<protein>
    <submittedName>
        <fullName evidence="2">YjbH domain-containing protein</fullName>
    </submittedName>
</protein>
<name>A0AAJ1U5J4_9RHOB</name>
<evidence type="ECO:0000313" key="2">
    <source>
        <dbReference type="EMBL" id="MDQ2094006.1"/>
    </source>
</evidence>
<gene>
    <name evidence="2" type="ORF">NOI20_07790</name>
</gene>
<evidence type="ECO:0000256" key="1">
    <source>
        <dbReference type="SAM" id="SignalP"/>
    </source>
</evidence>
<dbReference type="AlphaFoldDB" id="A0AAJ1U5J4"/>
<proteinExistence type="predicted"/>